<keyword evidence="2" id="KW-1185">Reference proteome</keyword>
<dbReference type="Proteomes" id="UP001497522">
    <property type="component" value="Chromosome 4"/>
</dbReference>
<dbReference type="EMBL" id="OZ023705">
    <property type="protein sequence ID" value="CAK9874028.1"/>
    <property type="molecule type" value="Genomic_DNA"/>
</dbReference>
<dbReference type="Gene3D" id="1.25.40.10">
    <property type="entry name" value="Tetratricopeptide repeat domain"/>
    <property type="match status" value="1"/>
</dbReference>
<accession>A0ABP1BF32</accession>
<reference evidence="1" key="1">
    <citation type="submission" date="2024-03" db="EMBL/GenBank/DDBJ databases">
        <authorList>
            <consortium name="ELIXIR-Norway"/>
            <consortium name="Elixir Norway"/>
        </authorList>
    </citation>
    <scope>NUCLEOTIDE SEQUENCE</scope>
</reference>
<dbReference type="SUPFAM" id="SSF48452">
    <property type="entry name" value="TPR-like"/>
    <property type="match status" value="1"/>
</dbReference>
<organism evidence="1 2">
    <name type="scientific">Sphagnum jensenii</name>
    <dbReference type="NCBI Taxonomy" id="128206"/>
    <lineage>
        <taxon>Eukaryota</taxon>
        <taxon>Viridiplantae</taxon>
        <taxon>Streptophyta</taxon>
        <taxon>Embryophyta</taxon>
        <taxon>Bryophyta</taxon>
        <taxon>Sphagnophytina</taxon>
        <taxon>Sphagnopsida</taxon>
        <taxon>Sphagnales</taxon>
        <taxon>Sphagnaceae</taxon>
        <taxon>Sphagnum</taxon>
    </lineage>
</organism>
<proteinExistence type="predicted"/>
<dbReference type="InterPro" id="IPR011990">
    <property type="entry name" value="TPR-like_helical_dom_sf"/>
</dbReference>
<evidence type="ECO:0000313" key="1">
    <source>
        <dbReference type="EMBL" id="CAK9874028.1"/>
    </source>
</evidence>
<protein>
    <submittedName>
        <fullName evidence="1">Uncharacterized protein</fullName>
    </submittedName>
</protein>
<gene>
    <name evidence="1" type="ORF">CSSPJE1EN2_LOCUS16469</name>
</gene>
<evidence type="ECO:0000313" key="2">
    <source>
        <dbReference type="Proteomes" id="UP001497522"/>
    </source>
</evidence>
<sequence length="152" mass="16607">MPLSHLGHSLLEEGRVSEAELSLVRALRLAEQSFGEYDVRVGVATCALARIKAAPGEVDEFVSLYHKGLQIMEGCSKFADKSEEAQELWEENLRVKERIVGSDEPQLDDEAEPLACQALKLRECSFGSNSATVGEVCICLASIGFNTFTGKE</sequence>
<name>A0ABP1BF32_9BRYO</name>